<name>A0A1G4ANG1_9PEZI</name>
<dbReference type="RefSeq" id="XP_022467813.1">
    <property type="nucleotide sequence ID" value="XM_022625666.1"/>
</dbReference>
<dbReference type="Proteomes" id="UP000176998">
    <property type="component" value="Unassembled WGS sequence"/>
</dbReference>
<comment type="caution">
    <text evidence="1">The sequence shown here is derived from an EMBL/GenBank/DDBJ whole genome shotgun (WGS) entry which is preliminary data.</text>
</comment>
<evidence type="ECO:0000313" key="2">
    <source>
        <dbReference type="Proteomes" id="UP000176998"/>
    </source>
</evidence>
<protein>
    <submittedName>
        <fullName evidence="1">Uncharacterized protein</fullName>
    </submittedName>
</protein>
<keyword evidence="2" id="KW-1185">Reference proteome</keyword>
<dbReference type="AlphaFoldDB" id="A0A1G4ANG1"/>
<sequence length="127" mass="14565">MRGAVFRIKVEGPEQLGLLLLPWYDEAYVPPVVHAFWIDSTTWRKKRIHKMIQFGHSHATKVADGIWTDEDVRQAGVPSWRADAWSTGESLEENEEDKTLVGARNEQHFNADFGLGMDNLTSHLDKY</sequence>
<organism evidence="1 2">
    <name type="scientific">Colletotrichum orchidophilum</name>
    <dbReference type="NCBI Taxonomy" id="1209926"/>
    <lineage>
        <taxon>Eukaryota</taxon>
        <taxon>Fungi</taxon>
        <taxon>Dikarya</taxon>
        <taxon>Ascomycota</taxon>
        <taxon>Pezizomycotina</taxon>
        <taxon>Sordariomycetes</taxon>
        <taxon>Hypocreomycetidae</taxon>
        <taxon>Glomerellales</taxon>
        <taxon>Glomerellaceae</taxon>
        <taxon>Colletotrichum</taxon>
    </lineage>
</organism>
<dbReference type="GeneID" id="34567176"/>
<proteinExistence type="predicted"/>
<dbReference type="EMBL" id="MJBS01000234">
    <property type="protein sequence ID" value="OHE90636.1"/>
    <property type="molecule type" value="Genomic_DNA"/>
</dbReference>
<reference evidence="1 2" key="1">
    <citation type="submission" date="2016-09" db="EMBL/GenBank/DDBJ databases">
        <authorList>
            <person name="Capua I."/>
            <person name="De Benedictis P."/>
            <person name="Joannis T."/>
            <person name="Lombin L.H."/>
            <person name="Cattoli G."/>
        </authorList>
    </citation>
    <scope>NUCLEOTIDE SEQUENCE [LARGE SCALE GENOMIC DNA]</scope>
    <source>
        <strain evidence="1 2">IMI 309357</strain>
    </source>
</reference>
<gene>
    <name evidence="1" type="ORF">CORC01_14055</name>
</gene>
<evidence type="ECO:0000313" key="1">
    <source>
        <dbReference type="EMBL" id="OHE90636.1"/>
    </source>
</evidence>
<accession>A0A1G4ANG1</accession>